<evidence type="ECO:0000256" key="4">
    <source>
        <dbReference type="ARBA" id="ARBA00030643"/>
    </source>
</evidence>
<protein>
    <recommendedName>
        <fullName evidence="2">peptide-methionine (S)-S-oxide reductase</fullName>
        <ecNumber evidence="2">1.8.4.11</ecNumber>
    </recommendedName>
    <alternativeName>
        <fullName evidence="4">Peptide-methionine (S)-S-oxide reductase</fullName>
    </alternativeName>
</protein>
<evidence type="ECO:0000256" key="2">
    <source>
        <dbReference type="ARBA" id="ARBA00012502"/>
    </source>
</evidence>
<dbReference type="Pfam" id="PF01625">
    <property type="entry name" value="PMSR"/>
    <property type="match status" value="1"/>
</dbReference>
<dbReference type="InterPro" id="IPR036509">
    <property type="entry name" value="Met_Sox_Rdtase_MsrA_sf"/>
</dbReference>
<organism evidence="7 8">
    <name type="scientific">Chrysophaeum taylorii</name>
    <dbReference type="NCBI Taxonomy" id="2483200"/>
    <lineage>
        <taxon>Eukaryota</taxon>
        <taxon>Sar</taxon>
        <taxon>Stramenopiles</taxon>
        <taxon>Ochrophyta</taxon>
        <taxon>Pelagophyceae</taxon>
        <taxon>Pelagomonadales</taxon>
        <taxon>Pelagomonadaceae</taxon>
        <taxon>Chrysophaeum</taxon>
    </lineage>
</organism>
<evidence type="ECO:0000259" key="6">
    <source>
        <dbReference type="Pfam" id="PF01625"/>
    </source>
</evidence>
<comment type="similarity">
    <text evidence="1">Belongs to the MsrA Met sulfoxide reductase family.</text>
</comment>
<dbReference type="GO" id="GO:0008113">
    <property type="term" value="F:peptide-methionine (S)-S-oxide reductase activity"/>
    <property type="evidence" value="ECO:0007669"/>
    <property type="project" value="UniProtKB-EC"/>
</dbReference>
<evidence type="ECO:0000256" key="5">
    <source>
        <dbReference type="SAM" id="SignalP"/>
    </source>
</evidence>
<dbReference type="InterPro" id="IPR002569">
    <property type="entry name" value="Met_Sox_Rdtase_MsrA_dom"/>
</dbReference>
<dbReference type="EC" id="1.8.4.11" evidence="2"/>
<name>A0AAD7U955_9STRA</name>
<proteinExistence type="inferred from homology"/>
<evidence type="ECO:0000256" key="3">
    <source>
        <dbReference type="ARBA" id="ARBA00023002"/>
    </source>
</evidence>
<comment type="caution">
    <text evidence="7">The sequence shown here is derived from an EMBL/GenBank/DDBJ whole genome shotgun (WGS) entry which is preliminary data.</text>
</comment>
<keyword evidence="3" id="KW-0560">Oxidoreductase</keyword>
<gene>
    <name evidence="7" type="ORF">CTAYLR_008028</name>
</gene>
<accession>A0AAD7U955</accession>
<feature type="domain" description="Peptide methionine sulphoxide reductase MsrA" evidence="6">
    <location>
        <begin position="44"/>
        <end position="169"/>
    </location>
</feature>
<dbReference type="SUPFAM" id="SSF55068">
    <property type="entry name" value="Peptide methionine sulfoxide reductase"/>
    <property type="match status" value="1"/>
</dbReference>
<sequence>MMMLRVSLIACVATALQIDRRGLISVLGAAATTPVQAVQEAVEVYFGVGCFWHVQHEFAMAEKRLLGRGDDQLTARAGYAGGSGGDLVCYHNFQRVADYGKLGHGEVVSVRLPPDAVPAFAREYAKLFDDRGDRPDKLDRGSEYRSLMGLPGGMDSPLFQEASDVLLNKGMRLKAGTGNDPDTLGKRLIWVYDTAAFPFHQAEVYHQFHDGFMLGEDYPRAYNDLAMAYYERGLLEGTGCPDIV</sequence>
<dbReference type="EMBL" id="JAQMWT010000563">
    <property type="protein sequence ID" value="KAJ8599464.1"/>
    <property type="molecule type" value="Genomic_DNA"/>
</dbReference>
<evidence type="ECO:0000313" key="7">
    <source>
        <dbReference type="EMBL" id="KAJ8599464.1"/>
    </source>
</evidence>
<reference evidence="7" key="1">
    <citation type="submission" date="2023-01" db="EMBL/GenBank/DDBJ databases">
        <title>Metagenome sequencing of chrysophaentin producing Chrysophaeum taylorii.</title>
        <authorList>
            <person name="Davison J."/>
            <person name="Bewley C."/>
        </authorList>
    </citation>
    <scope>NUCLEOTIDE SEQUENCE</scope>
    <source>
        <strain evidence="7">NIES-1699</strain>
    </source>
</reference>
<keyword evidence="5" id="KW-0732">Signal</keyword>
<evidence type="ECO:0000256" key="1">
    <source>
        <dbReference type="ARBA" id="ARBA00005591"/>
    </source>
</evidence>
<dbReference type="Gene3D" id="3.30.1060.10">
    <property type="entry name" value="Peptide methionine sulphoxide reductase MsrA"/>
    <property type="match status" value="1"/>
</dbReference>
<feature type="signal peptide" evidence="5">
    <location>
        <begin position="1"/>
        <end position="15"/>
    </location>
</feature>
<feature type="chain" id="PRO_5041939883" description="peptide-methionine (S)-S-oxide reductase" evidence="5">
    <location>
        <begin position="16"/>
        <end position="244"/>
    </location>
</feature>
<keyword evidence="8" id="KW-1185">Reference proteome</keyword>
<dbReference type="Proteomes" id="UP001230188">
    <property type="component" value="Unassembled WGS sequence"/>
</dbReference>
<evidence type="ECO:0000313" key="8">
    <source>
        <dbReference type="Proteomes" id="UP001230188"/>
    </source>
</evidence>
<dbReference type="AlphaFoldDB" id="A0AAD7U955"/>